<keyword evidence="3" id="KW-0121">Carboxypeptidase</keyword>
<dbReference type="GeneID" id="92743744"/>
<comment type="caution">
    <text evidence="3">The sequence shown here is derived from an EMBL/GenBank/DDBJ whole genome shotgun (WGS) entry which is preliminary data.</text>
</comment>
<evidence type="ECO:0000256" key="2">
    <source>
        <dbReference type="SAM" id="SignalP"/>
    </source>
</evidence>
<dbReference type="GO" id="GO:0004180">
    <property type="term" value="F:carboxypeptidase activity"/>
    <property type="evidence" value="ECO:0007669"/>
    <property type="project" value="UniProtKB-KW"/>
</dbReference>
<dbReference type="Proteomes" id="UP001142444">
    <property type="component" value="Unassembled WGS sequence"/>
</dbReference>
<keyword evidence="3" id="KW-0645">Protease</keyword>
<keyword evidence="1" id="KW-1133">Transmembrane helix</keyword>
<dbReference type="RefSeq" id="WP_081978380.1">
    <property type="nucleotide sequence ID" value="NZ_CBCRTM010000010.1"/>
</dbReference>
<dbReference type="KEGG" id="aeu:ACEE_09485"/>
<organism evidence="3 4">
    <name type="scientific">Actinobacillus equuli subsp. equuli</name>
    <dbReference type="NCBI Taxonomy" id="202947"/>
    <lineage>
        <taxon>Bacteria</taxon>
        <taxon>Pseudomonadati</taxon>
        <taxon>Pseudomonadota</taxon>
        <taxon>Gammaproteobacteria</taxon>
        <taxon>Pasteurellales</taxon>
        <taxon>Pasteurellaceae</taxon>
        <taxon>Actinobacillus</taxon>
    </lineage>
</organism>
<evidence type="ECO:0000313" key="3">
    <source>
        <dbReference type="EMBL" id="MDE8035138.1"/>
    </source>
</evidence>
<feature type="signal peptide" evidence="2">
    <location>
        <begin position="1"/>
        <end position="20"/>
    </location>
</feature>
<name>A0A0A7MJJ0_ACTEU</name>
<accession>A0A0A7MJJ0</accession>
<sequence>MRLKYLLVMLFALTSLGVSAHSLHLFALYDGHEISGKSFYSDQSPAAETYLEVFRLGRDGSETVPIATAKTDVYGSFSIPISGDGPFKVVVEGAEGHRAEGIADNVVKRTLGRAEFEVLREDIQKLKHKIYLHDLIGGIGYIFGLFGIVTLLKARKDKS</sequence>
<keyword evidence="4" id="KW-1185">Reference proteome</keyword>
<dbReference type="AlphaFoldDB" id="A0A0A7MJJ0"/>
<keyword evidence="3" id="KW-0378">Hydrolase</keyword>
<feature type="transmembrane region" description="Helical" evidence="1">
    <location>
        <begin position="130"/>
        <end position="152"/>
    </location>
</feature>
<feature type="chain" id="PRO_5041119981" evidence="2">
    <location>
        <begin position="21"/>
        <end position="159"/>
    </location>
</feature>
<gene>
    <name evidence="3" type="ORF">OQ257_08170</name>
</gene>
<reference evidence="3" key="2">
    <citation type="journal article" date="2023" name="Pathogens">
        <title>Pathological Features and Genomic Characterization of an Actinobacillus equuli subsp. equuli Bearing Unique Virulence-Associated Genes from an Adult Horse with Pleuropneumonia.</title>
        <authorList>
            <person name="Kamali M."/>
            <person name="Carossino M."/>
            <person name="Del Piero F."/>
            <person name="Peak L."/>
            <person name="Mitchell M.S."/>
            <person name="Willette J."/>
            <person name="Baker R."/>
            <person name="Li F."/>
            <person name="Kenez A."/>
            <person name="Balasuriya U.B.R."/>
            <person name="Go Y.Y."/>
        </authorList>
    </citation>
    <scope>NUCLEOTIDE SEQUENCE</scope>
    <source>
        <strain evidence="3">4524</strain>
    </source>
</reference>
<evidence type="ECO:0000313" key="4">
    <source>
        <dbReference type="Proteomes" id="UP001142444"/>
    </source>
</evidence>
<evidence type="ECO:0000256" key="1">
    <source>
        <dbReference type="SAM" id="Phobius"/>
    </source>
</evidence>
<keyword evidence="1" id="KW-0812">Transmembrane</keyword>
<keyword evidence="1" id="KW-0472">Membrane</keyword>
<proteinExistence type="predicted"/>
<reference evidence="3" key="1">
    <citation type="submission" date="2022-11" db="EMBL/GenBank/DDBJ databases">
        <authorList>
            <person name="Kamali M."/>
            <person name="Peak L."/>
            <person name="Go Y.Y."/>
            <person name="Balasuriya U.B.R."/>
            <person name="Carossino M."/>
        </authorList>
    </citation>
    <scope>NUCLEOTIDE SEQUENCE</scope>
    <source>
        <strain evidence="3">4524</strain>
    </source>
</reference>
<protein>
    <submittedName>
        <fullName evidence="3">Carboxypeptidase regulatory-like domain-containing protein</fullName>
    </submittedName>
</protein>
<dbReference type="EMBL" id="JAPHVQ010000007">
    <property type="protein sequence ID" value="MDE8035138.1"/>
    <property type="molecule type" value="Genomic_DNA"/>
</dbReference>
<keyword evidence="2" id="KW-0732">Signal</keyword>